<feature type="domain" description="DUF3817" evidence="7">
    <location>
        <begin position="10"/>
        <end position="97"/>
    </location>
</feature>
<feature type="transmembrane region" description="Helical" evidence="6">
    <location>
        <begin position="12"/>
        <end position="35"/>
    </location>
</feature>
<evidence type="ECO:0000256" key="1">
    <source>
        <dbReference type="ARBA" id="ARBA00004651"/>
    </source>
</evidence>
<dbReference type="Proteomes" id="UP000320209">
    <property type="component" value="Unassembled WGS sequence"/>
</dbReference>
<comment type="caution">
    <text evidence="8">The sequence shown here is derived from an EMBL/GenBank/DDBJ whole genome shotgun (WGS) entry which is preliminary data.</text>
</comment>
<evidence type="ECO:0000256" key="4">
    <source>
        <dbReference type="ARBA" id="ARBA00022989"/>
    </source>
</evidence>
<keyword evidence="9" id="KW-1185">Reference proteome</keyword>
<feature type="transmembrane region" description="Helical" evidence="6">
    <location>
        <begin position="41"/>
        <end position="66"/>
    </location>
</feature>
<keyword evidence="4 6" id="KW-1133">Transmembrane helix</keyword>
<dbReference type="PANTHER" id="PTHR40077">
    <property type="entry name" value="MEMBRANE PROTEIN-RELATED"/>
    <property type="match status" value="1"/>
</dbReference>
<reference evidence="8 9" key="1">
    <citation type="submission" date="2019-06" db="EMBL/GenBank/DDBJ databases">
        <title>Sequencing the genomes of 1000 actinobacteria strains.</title>
        <authorList>
            <person name="Klenk H.-P."/>
        </authorList>
    </citation>
    <scope>NUCLEOTIDE SEQUENCE [LARGE SCALE GENOMIC DNA]</scope>
    <source>
        <strain evidence="8 9">DSM 25218</strain>
    </source>
</reference>
<proteinExistence type="predicted"/>
<dbReference type="Pfam" id="PF12823">
    <property type="entry name" value="DUF3817"/>
    <property type="match status" value="1"/>
</dbReference>
<accession>A0A543A5E9</accession>
<dbReference type="EMBL" id="VFOV01000001">
    <property type="protein sequence ID" value="TQL67784.1"/>
    <property type="molecule type" value="Genomic_DNA"/>
</dbReference>
<dbReference type="OrthoDB" id="3396203at2"/>
<sequence length="153" mass="16617">MSALLRSPSRLFRLVATAEAVTWTALLIGMFLKYVTETTDLAVSIFGMLHGIVFITYCVTTVAIAVDQRWSFGRRLGGLASSIPPFLTLWFERYAERHDLLVPAWRLTSEAPARPLERPLAWLLRNPIGGLGVGVASVAVLTVVALVAGPPVG</sequence>
<dbReference type="RefSeq" id="WP_141779843.1">
    <property type="nucleotide sequence ID" value="NZ_VFOV01000001.1"/>
</dbReference>
<feature type="transmembrane region" description="Helical" evidence="6">
    <location>
        <begin position="128"/>
        <end position="148"/>
    </location>
</feature>
<protein>
    <submittedName>
        <fullName evidence="8">Integral membrane protein</fullName>
    </submittedName>
</protein>
<comment type="subcellular location">
    <subcellularLocation>
        <location evidence="1">Cell membrane</location>
        <topology evidence="1">Multi-pass membrane protein</topology>
    </subcellularLocation>
</comment>
<dbReference type="AlphaFoldDB" id="A0A543A5E9"/>
<dbReference type="InterPro" id="IPR023845">
    <property type="entry name" value="DUF3817_TM"/>
</dbReference>
<evidence type="ECO:0000313" key="8">
    <source>
        <dbReference type="EMBL" id="TQL67784.1"/>
    </source>
</evidence>
<name>A0A543A5E9_9ACTN</name>
<gene>
    <name evidence="8" type="ORF">FB381_1667</name>
</gene>
<keyword evidence="2" id="KW-1003">Cell membrane</keyword>
<evidence type="ECO:0000259" key="7">
    <source>
        <dbReference type="Pfam" id="PF12823"/>
    </source>
</evidence>
<keyword evidence="3 6" id="KW-0812">Transmembrane</keyword>
<evidence type="ECO:0000313" key="9">
    <source>
        <dbReference type="Proteomes" id="UP000320209"/>
    </source>
</evidence>
<evidence type="ECO:0000256" key="6">
    <source>
        <dbReference type="SAM" id="Phobius"/>
    </source>
</evidence>
<evidence type="ECO:0000256" key="5">
    <source>
        <dbReference type="ARBA" id="ARBA00023136"/>
    </source>
</evidence>
<keyword evidence="5 6" id="KW-0472">Membrane</keyword>
<evidence type="ECO:0000256" key="2">
    <source>
        <dbReference type="ARBA" id="ARBA00022475"/>
    </source>
</evidence>
<dbReference type="NCBIfam" id="TIGR03954">
    <property type="entry name" value="integ_memb_HG"/>
    <property type="match status" value="1"/>
</dbReference>
<dbReference type="GO" id="GO:0005886">
    <property type="term" value="C:plasma membrane"/>
    <property type="evidence" value="ECO:0007669"/>
    <property type="project" value="UniProtKB-SubCell"/>
</dbReference>
<dbReference type="PANTHER" id="PTHR40077:SF1">
    <property type="entry name" value="MEMBRANE PROTEIN"/>
    <property type="match status" value="1"/>
</dbReference>
<evidence type="ECO:0000256" key="3">
    <source>
        <dbReference type="ARBA" id="ARBA00022692"/>
    </source>
</evidence>
<organism evidence="8 9">
    <name type="scientific">Nocardioides albertanoniae</name>
    <dbReference type="NCBI Taxonomy" id="1175486"/>
    <lineage>
        <taxon>Bacteria</taxon>
        <taxon>Bacillati</taxon>
        <taxon>Actinomycetota</taxon>
        <taxon>Actinomycetes</taxon>
        <taxon>Propionibacteriales</taxon>
        <taxon>Nocardioidaceae</taxon>
        <taxon>Nocardioides</taxon>
    </lineage>
</organism>